<evidence type="ECO:0000256" key="4">
    <source>
        <dbReference type="ARBA" id="ARBA00022679"/>
    </source>
</evidence>
<dbReference type="EMBL" id="JAHRHJ020000008">
    <property type="protein sequence ID" value="KAH9304630.1"/>
    <property type="molecule type" value="Genomic_DNA"/>
</dbReference>
<evidence type="ECO:0000313" key="10">
    <source>
        <dbReference type="Proteomes" id="UP000824469"/>
    </source>
</evidence>
<feature type="domain" description="Glycosyl transferase family 28 C-terminal" evidence="7">
    <location>
        <begin position="353"/>
        <end position="469"/>
    </location>
</feature>
<evidence type="ECO:0000256" key="2">
    <source>
        <dbReference type="ARBA" id="ARBA00012615"/>
    </source>
</evidence>
<keyword evidence="10" id="KW-1185">Reference proteome</keyword>
<dbReference type="GO" id="GO:0031969">
    <property type="term" value="C:chloroplast membrane"/>
    <property type="evidence" value="ECO:0007669"/>
    <property type="project" value="UniProtKB-SubCell"/>
</dbReference>
<keyword evidence="3" id="KW-0328">Glycosyltransferase</keyword>
<evidence type="ECO:0000259" key="8">
    <source>
        <dbReference type="Pfam" id="PF06925"/>
    </source>
</evidence>
<dbReference type="GO" id="GO:0009247">
    <property type="term" value="P:glycolipid biosynthetic process"/>
    <property type="evidence" value="ECO:0007669"/>
    <property type="project" value="InterPro"/>
</dbReference>
<evidence type="ECO:0000256" key="6">
    <source>
        <dbReference type="SAM" id="MobiDB-lite"/>
    </source>
</evidence>
<organism evidence="9 10">
    <name type="scientific">Taxus chinensis</name>
    <name type="common">Chinese yew</name>
    <name type="synonym">Taxus wallichiana var. chinensis</name>
    <dbReference type="NCBI Taxonomy" id="29808"/>
    <lineage>
        <taxon>Eukaryota</taxon>
        <taxon>Viridiplantae</taxon>
        <taxon>Streptophyta</taxon>
        <taxon>Embryophyta</taxon>
        <taxon>Tracheophyta</taxon>
        <taxon>Spermatophyta</taxon>
        <taxon>Pinopsida</taxon>
        <taxon>Pinidae</taxon>
        <taxon>Conifers II</taxon>
        <taxon>Cupressales</taxon>
        <taxon>Taxaceae</taxon>
        <taxon>Taxus</taxon>
    </lineage>
</organism>
<reference evidence="9 10" key="1">
    <citation type="journal article" date="2021" name="Nat. Plants">
        <title>The Taxus genome provides insights into paclitaxel biosynthesis.</title>
        <authorList>
            <person name="Xiong X."/>
            <person name="Gou J."/>
            <person name="Liao Q."/>
            <person name="Li Y."/>
            <person name="Zhou Q."/>
            <person name="Bi G."/>
            <person name="Li C."/>
            <person name="Du R."/>
            <person name="Wang X."/>
            <person name="Sun T."/>
            <person name="Guo L."/>
            <person name="Liang H."/>
            <person name="Lu P."/>
            <person name="Wu Y."/>
            <person name="Zhang Z."/>
            <person name="Ro D.K."/>
            <person name="Shang Y."/>
            <person name="Huang S."/>
            <person name="Yan J."/>
        </authorList>
    </citation>
    <scope>NUCLEOTIDE SEQUENCE [LARGE SCALE GENOMIC DNA]</scope>
    <source>
        <strain evidence="9">Ta-2019</strain>
    </source>
</reference>
<dbReference type="PANTHER" id="PTHR43025:SF3">
    <property type="entry name" value="MONOGALACTOSYLDIACYLGLYCEROL SYNTHASE 1, CHLOROPLASTIC"/>
    <property type="match status" value="1"/>
</dbReference>
<dbReference type="InterPro" id="IPR050519">
    <property type="entry name" value="Glycosyltransf_28_UgtP"/>
</dbReference>
<sequence>MPTSISGVHDAFLSMNCIFHLPIFPVKSYQSSTQLSPICAPEVAVSSSWGHPVSEVRFIPQINKNARSTIFNSLVSSLTKGVGSGWRHYFNQFVRLHCERLPLLPIGLTSFKTANGSHGDGDSTTRGVDDNGSQNKCGESAKKVLILMSDTGGGHRASAEAIQAAFELEFGDEYKVFVTDLWKDHTPWPFNQIPRSYSFLVKHATLWKVTFHGTAPRIIHQTNFAATSALIAREVAIGLMKYQPDIIISVHPLMQHVPLRVLKSRGLLKKILFTTVITDLSTCHPTWFHKLVTRCYCPTPEVARRASKAGLQPSQIRVYGLPVRPSFCKAIKSKDDLKKDLGMDEDLLAVLLTGGGEGMGPVEKTARALGETLYNEKLGEPIGQLVVICGRNQKLAKRLQSIQWKMPVQIRGFETNMEEWMGACDCIITKAGPGTIAEAMIRGLPIILNDYIAGQEVGNVPYVVENGAGKFSKSPKEIANIVANWFGPKAEELKKMSQNALKLARPDAVFKIVHDLDELVRQRDAVSQCSLSLT</sequence>
<evidence type="ECO:0000256" key="1">
    <source>
        <dbReference type="ARBA" id="ARBA00006962"/>
    </source>
</evidence>
<dbReference type="GO" id="GO:0046509">
    <property type="term" value="F:1,2-diacylglycerol 3-beta-galactosyltransferase activity"/>
    <property type="evidence" value="ECO:0007669"/>
    <property type="project" value="UniProtKB-EC"/>
</dbReference>
<dbReference type="OMA" id="IHPYWIN"/>
<feature type="compositionally biased region" description="Basic and acidic residues" evidence="6">
    <location>
        <begin position="119"/>
        <end position="129"/>
    </location>
</feature>
<evidence type="ECO:0000259" key="7">
    <source>
        <dbReference type="Pfam" id="PF04101"/>
    </source>
</evidence>
<dbReference type="PANTHER" id="PTHR43025">
    <property type="entry name" value="MONOGALACTOSYLDIACYLGLYCEROL SYNTHASE"/>
    <property type="match status" value="1"/>
</dbReference>
<evidence type="ECO:0000313" key="9">
    <source>
        <dbReference type="EMBL" id="KAH9304630.1"/>
    </source>
</evidence>
<comment type="similarity">
    <text evidence="1">Belongs to the glycosyltransferase 28 family.</text>
</comment>
<evidence type="ECO:0000256" key="3">
    <source>
        <dbReference type="ARBA" id="ARBA00022676"/>
    </source>
</evidence>
<dbReference type="Proteomes" id="UP000824469">
    <property type="component" value="Unassembled WGS sequence"/>
</dbReference>
<dbReference type="AlphaFoldDB" id="A0AA38FJ49"/>
<accession>A0AA38FJ49</accession>
<comment type="caution">
    <text evidence="9">The sequence shown here is derived from an EMBL/GenBank/DDBJ whole genome shotgun (WGS) entry which is preliminary data.</text>
</comment>
<dbReference type="InterPro" id="IPR007235">
    <property type="entry name" value="Glyco_trans_28_C"/>
</dbReference>
<evidence type="ECO:0000256" key="5">
    <source>
        <dbReference type="ARBA" id="ARBA00046299"/>
    </source>
</evidence>
<dbReference type="InterPro" id="IPR009695">
    <property type="entry name" value="Diacylglyc_glucosyltr_N"/>
</dbReference>
<dbReference type="Pfam" id="PF06925">
    <property type="entry name" value="MGDG_synth"/>
    <property type="match status" value="1"/>
</dbReference>
<dbReference type="Gene3D" id="3.40.50.2000">
    <property type="entry name" value="Glycogen Phosphorylase B"/>
    <property type="match status" value="1"/>
</dbReference>
<feature type="domain" description="Diacylglycerol glucosyltransferase N-terminal" evidence="8">
    <location>
        <begin position="155"/>
        <end position="323"/>
    </location>
</feature>
<dbReference type="EC" id="2.4.1.46" evidence="2"/>
<comment type="subcellular location">
    <subcellularLocation>
        <location evidence="5">Plastid</location>
        <location evidence="5">Chloroplast membrane</location>
    </subcellularLocation>
</comment>
<gene>
    <name evidence="9" type="ORF">KI387_009034</name>
</gene>
<feature type="region of interest" description="Disordered" evidence="6">
    <location>
        <begin position="115"/>
        <end position="136"/>
    </location>
</feature>
<proteinExistence type="inferred from homology"/>
<protein>
    <recommendedName>
        <fullName evidence="2">monogalactosyldiacylglycerol synthase</fullName>
        <ecNumber evidence="2">2.4.1.46</ecNumber>
    </recommendedName>
</protein>
<dbReference type="CDD" id="cd17507">
    <property type="entry name" value="GT28_Beta-DGS-like"/>
    <property type="match status" value="1"/>
</dbReference>
<keyword evidence="4" id="KW-0808">Transferase</keyword>
<dbReference type="Pfam" id="PF04101">
    <property type="entry name" value="Glyco_tran_28_C"/>
    <property type="match status" value="1"/>
</dbReference>
<name>A0AA38FJ49_TAXCH</name>
<dbReference type="SUPFAM" id="SSF53756">
    <property type="entry name" value="UDP-Glycosyltransferase/glycogen phosphorylase"/>
    <property type="match status" value="1"/>
</dbReference>